<dbReference type="Proteomes" id="UP000055702">
    <property type="component" value="Unassembled WGS sequence"/>
</dbReference>
<feature type="transmembrane region" description="Helical" evidence="1">
    <location>
        <begin position="203"/>
        <end position="225"/>
    </location>
</feature>
<keyword evidence="1" id="KW-0472">Membrane</keyword>
<organism evidence="3">
    <name type="scientific">Shewanella frigidimarina</name>
    <dbReference type="NCBI Taxonomy" id="56812"/>
    <lineage>
        <taxon>Bacteria</taxon>
        <taxon>Pseudomonadati</taxon>
        <taxon>Pseudomonadota</taxon>
        <taxon>Gammaproteobacteria</taxon>
        <taxon>Alteromonadales</taxon>
        <taxon>Shewanellaceae</taxon>
        <taxon>Shewanella</taxon>
    </lineage>
</organism>
<dbReference type="EMBL" id="LRDC01000001">
    <property type="protein sequence ID" value="KVX03221.1"/>
    <property type="molecule type" value="Genomic_DNA"/>
</dbReference>
<proteinExistence type="predicted"/>
<dbReference type="InterPro" id="IPR000157">
    <property type="entry name" value="TIR_dom"/>
</dbReference>
<evidence type="ECO:0000313" key="3">
    <source>
        <dbReference type="EMBL" id="KVX03221.1"/>
    </source>
</evidence>
<dbReference type="GO" id="GO:0007165">
    <property type="term" value="P:signal transduction"/>
    <property type="evidence" value="ECO:0007669"/>
    <property type="project" value="InterPro"/>
</dbReference>
<reference evidence="3 4" key="1">
    <citation type="submission" date="2016-01" db="EMBL/GenBank/DDBJ databases">
        <title>Draft genome of the antarctic isolate Shewanella frigidimarina Ag06-30.</title>
        <authorList>
            <person name="Parmeciano Di Noto G."/>
            <person name="Vazquez S."/>
            <person name="Mac Cormack W."/>
            <person name="Iriarte A."/>
            <person name="Quiroga C."/>
        </authorList>
    </citation>
    <scope>NUCLEOTIDE SEQUENCE [LARGE SCALE GENOMIC DNA]</scope>
    <source>
        <strain evidence="3 4">Ag06-30</strain>
    </source>
</reference>
<keyword evidence="1" id="KW-0812">Transmembrane</keyword>
<evidence type="ECO:0000313" key="4">
    <source>
        <dbReference type="Proteomes" id="UP000055702"/>
    </source>
</evidence>
<dbReference type="SUPFAM" id="SSF52200">
    <property type="entry name" value="Toll/Interleukin receptor TIR domain"/>
    <property type="match status" value="1"/>
</dbReference>
<feature type="domain" description="TIR" evidence="2">
    <location>
        <begin position="1"/>
        <end position="126"/>
    </location>
</feature>
<feature type="transmembrane region" description="Helical" evidence="1">
    <location>
        <begin position="174"/>
        <end position="197"/>
    </location>
</feature>
<dbReference type="SMART" id="SM00255">
    <property type="entry name" value="TIR"/>
    <property type="match status" value="1"/>
</dbReference>
<dbReference type="Pfam" id="PF13676">
    <property type="entry name" value="TIR_2"/>
    <property type="match status" value="1"/>
</dbReference>
<dbReference type="Gene3D" id="3.40.50.10140">
    <property type="entry name" value="Toll/interleukin-1 receptor homology (TIR) domain"/>
    <property type="match status" value="1"/>
</dbReference>
<accession>A0A106C2W1</accession>
<sequence length="255" mass="29114">MRVFLSHSYEDNDIASKVRNYLAHHDLTVFDDKADIATGASLNASISQAISDSDVVLFFVSKNSEKSQWIQQEMSLAVSNRLKGKDVKLIPIVLDRNAEIPFFLKDYLYLDMSKSKDFDISMKKLVDGIKSNSKTSVKQDLEATVANIEIEKELLKIKSLEHEEFKKFKTRQMFFVSMIVTLVSAIVASVGLLGWLAKVDYSNFEWIIAFLAGAMASMFGSIIYMKKEKPNKNELNKKINDLHEMIKKMEARHDR</sequence>
<dbReference type="PROSITE" id="PS50104">
    <property type="entry name" value="TIR"/>
    <property type="match status" value="1"/>
</dbReference>
<evidence type="ECO:0000256" key="1">
    <source>
        <dbReference type="SAM" id="Phobius"/>
    </source>
</evidence>
<protein>
    <recommendedName>
        <fullName evidence="2">TIR domain-containing protein</fullName>
    </recommendedName>
</protein>
<evidence type="ECO:0000259" key="2">
    <source>
        <dbReference type="PROSITE" id="PS50104"/>
    </source>
</evidence>
<dbReference type="InterPro" id="IPR035897">
    <property type="entry name" value="Toll_tir_struct_dom_sf"/>
</dbReference>
<keyword evidence="1" id="KW-1133">Transmembrane helix</keyword>
<dbReference type="AlphaFoldDB" id="A0A106C2W1"/>
<name>A0A106C2W1_SHEFR</name>
<comment type="caution">
    <text evidence="3">The sequence shown here is derived from an EMBL/GenBank/DDBJ whole genome shotgun (WGS) entry which is preliminary data.</text>
</comment>
<dbReference type="RefSeq" id="WP_059743752.1">
    <property type="nucleotide sequence ID" value="NZ_LRDC01000001.1"/>
</dbReference>
<gene>
    <name evidence="3" type="ORF">AWJ07_01215</name>
</gene>